<dbReference type="PANTHER" id="PTHR46954:SF1">
    <property type="entry name" value="C2H2-TYPE DOMAIN-CONTAINING PROTEIN"/>
    <property type="match status" value="1"/>
</dbReference>
<dbReference type="OrthoDB" id="2426671at2759"/>
<evidence type="ECO:0000313" key="2">
    <source>
        <dbReference type="Proteomes" id="UP000789759"/>
    </source>
</evidence>
<keyword evidence="2" id="KW-1185">Reference proteome</keyword>
<dbReference type="Proteomes" id="UP000789759">
    <property type="component" value="Unassembled WGS sequence"/>
</dbReference>
<sequence length="340" mass="39266">AFQYITQHQALELIQEVESKTKEYKSLLVHTKKRKKQLNDEIIEIYDTRRHLSELQKNSDLLDQIHKYVEFGAADKKKRKTVIKVCTIKHLRDALQEKYNIYITQQTLSTYLLSRYANTHNVLYYHYSANIKISTGSKSKIKSYIDKYYYLTSVKAVKMFTSTFTNYSLIIFQDDKTKVGLDILAVGRTFRSLQSFNKPVTVSDHDFSHGAKQKLIPSVYLIINSDDTNKSLCQAYNPVEHSIYILSKKLAKIELPIDRFGSHLNSQGVTVDKELTRHNFEFAEPYLTVEEVIILLNHLDTQQFELSNAAFLENFSNLSSIGLSHKLKTSCLLEAVSDVE</sequence>
<name>A0A9N9NVL1_9GLOM</name>
<comment type="caution">
    <text evidence="1">The sequence shown here is derived from an EMBL/GenBank/DDBJ whole genome shotgun (WGS) entry which is preliminary data.</text>
</comment>
<organism evidence="1 2">
    <name type="scientific">Cetraspora pellucida</name>
    <dbReference type="NCBI Taxonomy" id="1433469"/>
    <lineage>
        <taxon>Eukaryota</taxon>
        <taxon>Fungi</taxon>
        <taxon>Fungi incertae sedis</taxon>
        <taxon>Mucoromycota</taxon>
        <taxon>Glomeromycotina</taxon>
        <taxon>Glomeromycetes</taxon>
        <taxon>Diversisporales</taxon>
        <taxon>Gigasporaceae</taxon>
        <taxon>Cetraspora</taxon>
    </lineage>
</organism>
<feature type="non-terminal residue" evidence="1">
    <location>
        <position position="1"/>
    </location>
</feature>
<reference evidence="1" key="1">
    <citation type="submission" date="2021-06" db="EMBL/GenBank/DDBJ databases">
        <authorList>
            <person name="Kallberg Y."/>
            <person name="Tangrot J."/>
            <person name="Rosling A."/>
        </authorList>
    </citation>
    <scope>NUCLEOTIDE SEQUENCE</scope>
    <source>
        <strain evidence="1">FL966</strain>
    </source>
</reference>
<dbReference type="EMBL" id="CAJVQA010019883">
    <property type="protein sequence ID" value="CAG8761054.1"/>
    <property type="molecule type" value="Genomic_DNA"/>
</dbReference>
<proteinExistence type="predicted"/>
<accession>A0A9N9NVL1</accession>
<gene>
    <name evidence="1" type="ORF">CPELLU_LOCUS15306</name>
</gene>
<evidence type="ECO:0000313" key="1">
    <source>
        <dbReference type="EMBL" id="CAG8761054.1"/>
    </source>
</evidence>
<dbReference type="PANTHER" id="PTHR46954">
    <property type="entry name" value="C2H2-TYPE DOMAIN-CONTAINING PROTEIN"/>
    <property type="match status" value="1"/>
</dbReference>
<protein>
    <submittedName>
        <fullName evidence="1">9538_t:CDS:1</fullName>
    </submittedName>
</protein>
<dbReference type="AlphaFoldDB" id="A0A9N9NVL1"/>